<proteinExistence type="predicted"/>
<dbReference type="InterPro" id="IPR008983">
    <property type="entry name" value="Tumour_necrosis_fac-like_dom"/>
</dbReference>
<name>A0A1N7NDB0_9FLAO</name>
<reference evidence="2 5" key="1">
    <citation type="submission" date="2016-11" db="EMBL/GenBank/DDBJ databases">
        <title>Whole genomes of Flavobacteriaceae.</title>
        <authorList>
            <person name="Stine C."/>
            <person name="Li C."/>
            <person name="Tadesse D."/>
        </authorList>
    </citation>
    <scope>NUCLEOTIDE SEQUENCE [LARGE SCALE GENOMIC DNA]</scope>
    <source>
        <strain evidence="2 5">DSM 21068</strain>
    </source>
</reference>
<dbReference type="EMBL" id="FTOJ01000007">
    <property type="protein sequence ID" value="SIS96286.1"/>
    <property type="molecule type" value="Genomic_DNA"/>
</dbReference>
<dbReference type="RefSeq" id="WP_076452203.1">
    <property type="nucleotide sequence ID" value="NZ_FTOJ01000007.1"/>
</dbReference>
<dbReference type="Proteomes" id="UP000186246">
    <property type="component" value="Unassembled WGS sequence"/>
</dbReference>
<feature type="chain" id="PRO_5044563897" description="C1q domain-containing protein" evidence="1">
    <location>
        <begin position="19"/>
        <end position="249"/>
    </location>
</feature>
<protein>
    <recommendedName>
        <fullName evidence="6">C1q domain-containing protein</fullName>
    </recommendedName>
</protein>
<evidence type="ECO:0000313" key="4">
    <source>
        <dbReference type="Proteomes" id="UP000186246"/>
    </source>
</evidence>
<evidence type="ECO:0000313" key="5">
    <source>
        <dbReference type="Proteomes" id="UP000238314"/>
    </source>
</evidence>
<dbReference type="EMBL" id="MUGO01000016">
    <property type="protein sequence ID" value="PQA92168.1"/>
    <property type="molecule type" value="Genomic_DNA"/>
</dbReference>
<organism evidence="3 4">
    <name type="scientific">Chryseobacterium piscicola</name>
    <dbReference type="NCBI Taxonomy" id="551459"/>
    <lineage>
        <taxon>Bacteria</taxon>
        <taxon>Pseudomonadati</taxon>
        <taxon>Bacteroidota</taxon>
        <taxon>Flavobacteriia</taxon>
        <taxon>Flavobacteriales</taxon>
        <taxon>Weeksellaceae</taxon>
        <taxon>Chryseobacterium group</taxon>
        <taxon>Chryseobacterium</taxon>
    </lineage>
</organism>
<gene>
    <name evidence="2" type="ORF">B0A70_11125</name>
    <name evidence="3" type="ORF">SAMN05421796_107160</name>
</gene>
<evidence type="ECO:0000313" key="2">
    <source>
        <dbReference type="EMBL" id="PQA92168.1"/>
    </source>
</evidence>
<evidence type="ECO:0000256" key="1">
    <source>
        <dbReference type="SAM" id="SignalP"/>
    </source>
</evidence>
<evidence type="ECO:0000313" key="3">
    <source>
        <dbReference type="EMBL" id="SIS96286.1"/>
    </source>
</evidence>
<evidence type="ECO:0008006" key="6">
    <source>
        <dbReference type="Google" id="ProtNLM"/>
    </source>
</evidence>
<feature type="signal peptide" evidence="1">
    <location>
        <begin position="1"/>
        <end position="18"/>
    </location>
</feature>
<dbReference type="AlphaFoldDB" id="A0A1N7NDB0"/>
<accession>A0A1N7NDB0</accession>
<dbReference type="STRING" id="551459.SAMN05421796_107160"/>
<dbReference type="SUPFAM" id="SSF49842">
    <property type="entry name" value="TNF-like"/>
    <property type="match status" value="1"/>
</dbReference>
<dbReference type="Gene3D" id="2.60.120.40">
    <property type="match status" value="1"/>
</dbReference>
<keyword evidence="1" id="KW-0732">Signal</keyword>
<dbReference type="OrthoDB" id="1255557at2"/>
<dbReference type="Proteomes" id="UP000238314">
    <property type="component" value="Unassembled WGS sequence"/>
</dbReference>
<reference evidence="4" key="3">
    <citation type="submission" date="2017-01" db="EMBL/GenBank/DDBJ databases">
        <authorList>
            <person name="Varghese N."/>
            <person name="Submissions S."/>
        </authorList>
    </citation>
    <scope>NUCLEOTIDE SEQUENCE [LARGE SCALE GENOMIC DNA]</scope>
    <source>
        <strain evidence="4">DSM 21068</strain>
    </source>
</reference>
<sequence>MKKRLILLFILIVGYANAQYVGINSNNPLMTLDVNGVAATPSTIDGMRAPRITLAQLNLKTGYDANHTGALLYVTNIAGSTVASTVKVTTIGYYYFDGAIWQPVVSRSGSVVFTASLGNGNGSTASASVAATAFNTVPLPNVTKNIGGGVWNTTNNTYTVPTSGTYIIKSSVRLVDGSPIRNLFQAVNTTNSDIPDGVWQTNNGNRWTMLYNRIAYFNKNDQLRLYIYSDGAVANISDASLNIVLLSEN</sequence>
<reference evidence="3" key="2">
    <citation type="submission" date="2017-01" db="EMBL/GenBank/DDBJ databases">
        <authorList>
            <person name="Mah S.A."/>
            <person name="Swanson W.J."/>
            <person name="Moy G.W."/>
            <person name="Vacquier V.D."/>
        </authorList>
    </citation>
    <scope>NUCLEOTIDE SEQUENCE [LARGE SCALE GENOMIC DNA]</scope>
    <source>
        <strain evidence="3">DSM 21068</strain>
    </source>
</reference>
<keyword evidence="5" id="KW-1185">Reference proteome</keyword>